<evidence type="ECO:0000313" key="4">
    <source>
        <dbReference type="Proteomes" id="UP001595975"/>
    </source>
</evidence>
<dbReference type="RefSeq" id="WP_380230088.1">
    <property type="nucleotide sequence ID" value="NZ_JBHSOF010000106.1"/>
</dbReference>
<gene>
    <name evidence="3" type="ORF">ACFP3U_36540</name>
</gene>
<protein>
    <submittedName>
        <fullName evidence="3">Lactate utilization protein LutB domain-containing protein</fullName>
    </submittedName>
</protein>
<dbReference type="PANTHER" id="PTHR47153:SF2">
    <property type="entry name" value="LACTATE UTILIZATION PROTEIN B"/>
    <property type="match status" value="1"/>
</dbReference>
<name>A0ABW0XJZ6_9ACTN</name>
<reference evidence="4" key="1">
    <citation type="journal article" date="2019" name="Int. J. Syst. Evol. Microbiol.">
        <title>The Global Catalogue of Microorganisms (GCM) 10K type strain sequencing project: providing services to taxonomists for standard genome sequencing and annotation.</title>
        <authorList>
            <consortium name="The Broad Institute Genomics Platform"/>
            <consortium name="The Broad Institute Genome Sequencing Center for Infectious Disease"/>
            <person name="Wu L."/>
            <person name="Ma J."/>
        </authorList>
    </citation>
    <scope>NUCLEOTIDE SEQUENCE [LARGE SCALE GENOMIC DNA]</scope>
    <source>
        <strain evidence="4">CGMCC 4.1437</strain>
    </source>
</reference>
<feature type="domain" description="Lactate utilization protein B C-terminal" evidence="2">
    <location>
        <begin position="22"/>
        <end position="97"/>
    </location>
</feature>
<dbReference type="EMBL" id="JBHSOF010000106">
    <property type="protein sequence ID" value="MFC5668455.1"/>
    <property type="molecule type" value="Genomic_DNA"/>
</dbReference>
<sequence length="101" mass="10887">DACPVKINIPEVLAHLRAEVVEAKGRSAEALAMKAAATVLDSPRLLGAAQKAASLGGRALARRGRIGRLPGPLHGWSDSRDTPAPPAESFRTWWRKNRENE</sequence>
<feature type="non-terminal residue" evidence="3">
    <location>
        <position position="1"/>
    </location>
</feature>
<evidence type="ECO:0000259" key="2">
    <source>
        <dbReference type="Pfam" id="PF11870"/>
    </source>
</evidence>
<accession>A0ABW0XJZ6</accession>
<dbReference type="Proteomes" id="UP001595975">
    <property type="component" value="Unassembled WGS sequence"/>
</dbReference>
<organism evidence="3 4">
    <name type="scientific">Kitasatospora misakiensis</name>
    <dbReference type="NCBI Taxonomy" id="67330"/>
    <lineage>
        <taxon>Bacteria</taxon>
        <taxon>Bacillati</taxon>
        <taxon>Actinomycetota</taxon>
        <taxon>Actinomycetes</taxon>
        <taxon>Kitasatosporales</taxon>
        <taxon>Streptomycetaceae</taxon>
        <taxon>Kitasatospora</taxon>
    </lineage>
</organism>
<evidence type="ECO:0000313" key="3">
    <source>
        <dbReference type="EMBL" id="MFC5668455.1"/>
    </source>
</evidence>
<dbReference type="InterPro" id="IPR024569">
    <property type="entry name" value="LutB_C"/>
</dbReference>
<evidence type="ECO:0000256" key="1">
    <source>
        <dbReference type="SAM" id="MobiDB-lite"/>
    </source>
</evidence>
<dbReference type="InterPro" id="IPR004452">
    <property type="entry name" value="LutB/LldF"/>
</dbReference>
<feature type="region of interest" description="Disordered" evidence="1">
    <location>
        <begin position="65"/>
        <end position="101"/>
    </location>
</feature>
<dbReference type="Pfam" id="PF11870">
    <property type="entry name" value="LutB_C"/>
    <property type="match status" value="1"/>
</dbReference>
<proteinExistence type="predicted"/>
<dbReference type="PANTHER" id="PTHR47153">
    <property type="entry name" value="LACTATE UTILIZATION PROTEIN B"/>
    <property type="match status" value="1"/>
</dbReference>
<keyword evidence="4" id="KW-1185">Reference proteome</keyword>
<comment type="caution">
    <text evidence="3">The sequence shown here is derived from an EMBL/GenBank/DDBJ whole genome shotgun (WGS) entry which is preliminary data.</text>
</comment>